<feature type="compositionally biased region" description="Basic and acidic residues" evidence="1">
    <location>
        <begin position="49"/>
        <end position="65"/>
    </location>
</feature>
<dbReference type="AlphaFoldDB" id="A0A7J6VRY1"/>
<evidence type="ECO:0000313" key="2">
    <source>
        <dbReference type="EMBL" id="KAF5187487.1"/>
    </source>
</evidence>
<evidence type="ECO:0000313" key="3">
    <source>
        <dbReference type="Proteomes" id="UP000554482"/>
    </source>
</evidence>
<proteinExistence type="predicted"/>
<gene>
    <name evidence="2" type="ORF">FRX31_022926</name>
</gene>
<dbReference type="EMBL" id="JABWDY010027946">
    <property type="protein sequence ID" value="KAF5187487.1"/>
    <property type="molecule type" value="Genomic_DNA"/>
</dbReference>
<dbReference type="Proteomes" id="UP000554482">
    <property type="component" value="Unassembled WGS sequence"/>
</dbReference>
<reference evidence="2 3" key="1">
    <citation type="submission" date="2020-06" db="EMBL/GenBank/DDBJ databases">
        <title>Transcriptomic and genomic resources for Thalictrum thalictroides and T. hernandezii: Facilitating candidate gene discovery in an emerging model plant lineage.</title>
        <authorList>
            <person name="Arias T."/>
            <person name="Riano-Pachon D.M."/>
            <person name="Di Stilio V.S."/>
        </authorList>
    </citation>
    <scope>NUCLEOTIDE SEQUENCE [LARGE SCALE GENOMIC DNA]</scope>
    <source>
        <strain evidence="3">cv. WT478/WT964</strain>
        <tissue evidence="2">Leaves</tissue>
    </source>
</reference>
<feature type="region of interest" description="Disordered" evidence="1">
    <location>
        <begin position="46"/>
        <end position="77"/>
    </location>
</feature>
<organism evidence="2 3">
    <name type="scientific">Thalictrum thalictroides</name>
    <name type="common">Rue-anemone</name>
    <name type="synonym">Anemone thalictroides</name>
    <dbReference type="NCBI Taxonomy" id="46969"/>
    <lineage>
        <taxon>Eukaryota</taxon>
        <taxon>Viridiplantae</taxon>
        <taxon>Streptophyta</taxon>
        <taxon>Embryophyta</taxon>
        <taxon>Tracheophyta</taxon>
        <taxon>Spermatophyta</taxon>
        <taxon>Magnoliopsida</taxon>
        <taxon>Ranunculales</taxon>
        <taxon>Ranunculaceae</taxon>
        <taxon>Thalictroideae</taxon>
        <taxon>Thalictrum</taxon>
    </lineage>
</organism>
<comment type="caution">
    <text evidence="2">The sequence shown here is derived from an EMBL/GenBank/DDBJ whole genome shotgun (WGS) entry which is preliminary data.</text>
</comment>
<keyword evidence="3" id="KW-1185">Reference proteome</keyword>
<name>A0A7J6VRY1_THATH</name>
<protein>
    <submittedName>
        <fullName evidence="2">Uncharacterized protein</fullName>
    </submittedName>
</protein>
<accession>A0A7J6VRY1</accession>
<evidence type="ECO:0000256" key="1">
    <source>
        <dbReference type="SAM" id="MobiDB-lite"/>
    </source>
</evidence>
<sequence length="166" mass="18613">MGNNSNPDRDRVILQTQQVESVCEKNKSWHPKVKIDEVASINWIPKPKPIIEKPPKNKTGSEGDKANTPNSPPRRVPPILTMKNLLNHPATKRMATLSLMMSCGHILKMIEGFIFLLYLKGLHQSNIKDVRKVVAYGGSNFADTVKLCPNGKFSQTKACERDYSTN</sequence>